<name>A0A140GU06_CLOPF</name>
<accession>A0A140GU06</accession>
<proteinExistence type="predicted"/>
<dbReference type="Proteomes" id="UP000070260">
    <property type="component" value="Chromosome"/>
</dbReference>
<gene>
    <name evidence="1" type="ORF">JFP838_15545</name>
</gene>
<dbReference type="PATRIC" id="fig|1502.177.peg.3119"/>
<dbReference type="EMBL" id="CP010994">
    <property type="protein sequence ID" value="AMN37082.1"/>
    <property type="molecule type" value="Genomic_DNA"/>
</dbReference>
<sequence length="828" mass="94813">MNKNYKEFKQECTKAIKVLGADKRVVETRIIKTKKGTVSGYYDDSEKLLRDIFKYDGVNNIFFTLNKFSEDLLARGKDRLIEYASHTTSDSEITRREFLLIDIDPVRPAGVSSTDEELKSSEVVLREVVSYLRSEGFPKPVIACSGNGYHALYKLDLPNTKEVTQLIKDFLYALDEKFSDDKAQVDKTTYNPARITKMYGTIACKGDSTETRPHRRSKIVQSPDKLEVVKEDLLKKVADLYINKKNIDKNVKNVHIKSKSKGDIKIEEWLTDNGLDVFKVKEESDRTVYVLDTCPWNSNHTDKSASITQFNNGAISAKCHHDSCSHENWSSLKKLYEPKLSKNKSEYSDNNKGESKKSYADIVIEQALNYGDVFFHNSIDETFVAIDKNKFYEIHRIEDNKYQMLLRKRFYDEVGKSVSKDNINQAIGVLEAKALYEGDELEVYKRCAEVNGTIYYYLCDKNSTIIRIDEEGWKVDDSKKILFIRKNNMSEQVMPEPYEDLMGILSKHFRFKSEEDKILHAVSLVTRLIPNIPHPIEVIHGEKGSSKTTTMKMNRSLIDPAPRDIISIPKATQDLAITISNNYMPCFDNLDYISAEKSDLLCIASTGGGYSKRKLYSNDDEIIVNFKSRITLNGINVIATRADLLDRCIVLTLERIPEYERKEEKEVWENFNEDKPKIVGAMFNTLAKAIPIYRNIELEKLGRMADFTKFGYAIAEACGIGGERFLEAYLNNQRKANQEAVDSNPIASALIKYMNENIKFTGTVSTLLTVLNQVAEKEKIDTTSKLWAKEPNVLSRRLNEIKSNLELEGIYYEITQRNHGRVIEVIKQ</sequence>
<dbReference type="OrthoDB" id="266913at2"/>
<organism evidence="1 2">
    <name type="scientific">Clostridium perfringens</name>
    <dbReference type="NCBI Taxonomy" id="1502"/>
    <lineage>
        <taxon>Bacteria</taxon>
        <taxon>Bacillati</taxon>
        <taxon>Bacillota</taxon>
        <taxon>Clostridia</taxon>
        <taxon>Eubacteriales</taxon>
        <taxon>Clostridiaceae</taxon>
        <taxon>Clostridium</taxon>
    </lineage>
</organism>
<reference evidence="1 2" key="1">
    <citation type="journal article" date="2016" name="PLoS ONE">
        <title>Plasmid Characterization and Chromosome Analysis of Two netF+ Clostridium perfringens Isolates Associated with Foal and Canine Necrotizing Enteritis.</title>
        <authorList>
            <person name="Mehdizadeh Gohari I."/>
            <person name="Kropinski A.M."/>
            <person name="Weese S.J."/>
            <person name="Parreira V.R."/>
            <person name="Whitehead A.E."/>
            <person name="Boerlin P."/>
            <person name="Prescott J.F."/>
        </authorList>
    </citation>
    <scope>NUCLEOTIDE SEQUENCE [LARGE SCALE GENOMIC DNA]</scope>
    <source>
        <strain evidence="1 2">JP838</strain>
    </source>
</reference>
<evidence type="ECO:0000313" key="1">
    <source>
        <dbReference type="EMBL" id="AMN37082.1"/>
    </source>
</evidence>
<dbReference type="RefSeq" id="WP_061429353.1">
    <property type="nucleotide sequence ID" value="NZ_CATNZO010000001.1"/>
</dbReference>
<protein>
    <submittedName>
        <fullName evidence="1">Uncharacterized protein</fullName>
    </submittedName>
</protein>
<dbReference type="AlphaFoldDB" id="A0A140GU06"/>
<evidence type="ECO:0000313" key="2">
    <source>
        <dbReference type="Proteomes" id="UP000070260"/>
    </source>
</evidence>